<organism evidence="1 2">
    <name type="scientific">Candidatus Williamhamiltonella defendens</name>
    <dbReference type="NCBI Taxonomy" id="138072"/>
    <lineage>
        <taxon>Bacteria</taxon>
        <taxon>Pseudomonadati</taxon>
        <taxon>Pseudomonadota</taxon>
        <taxon>Gammaproteobacteria</taxon>
        <taxon>Enterobacterales</taxon>
        <taxon>Enterobacteriaceae</taxon>
        <taxon>aphid secondary symbionts</taxon>
        <taxon>Candidatus Williamhamiltonella</taxon>
    </lineage>
</organism>
<protein>
    <submittedName>
        <fullName evidence="1">Uncharacterized protein</fullName>
    </submittedName>
</protein>
<accession>A0A2D3TAI7</accession>
<evidence type="ECO:0000313" key="2">
    <source>
        <dbReference type="Proteomes" id="UP000230008"/>
    </source>
</evidence>
<dbReference type="Proteomes" id="UP000230008">
    <property type="component" value="Plasmid pHDA2C.1"/>
</dbReference>
<name>A0A2D3TAI7_9ENTR</name>
<reference evidence="2" key="1">
    <citation type="submission" date="2016-10" db="EMBL/GenBank/DDBJ databases">
        <authorList>
            <person name="Chevignon G."/>
        </authorList>
    </citation>
    <scope>NUCLEOTIDE SEQUENCE [LARGE SCALE GENOMIC DNA]</scope>
    <source>
        <strain evidence="2">A2C</strain>
        <plasmid evidence="2">phda2c.1</plasmid>
    </source>
</reference>
<geneLocation type="plasmid" evidence="2">
    <name>phda2c.1</name>
</geneLocation>
<sequence>MNVIWDLLIFFGSHIVKLTSLTRKRGVLLLSLSFNGDSKGNDEKNRTDGVLNENITAQSPQKDRDGRYVAHLYFGDLWMNAERMKQGLPGYIGNTAQTHAGSY</sequence>
<gene>
    <name evidence="1" type="ORF">BJP41_10030</name>
</gene>
<proteinExistence type="predicted"/>
<dbReference type="AlphaFoldDB" id="A0A2D3TAI7"/>
<reference evidence="2" key="2">
    <citation type="submission" date="2017-11" db="EMBL/GenBank/DDBJ databases">
        <title>PacBio sequencing of new strain of the secondary endosymbiont Candidatus Hamiltonella defensa.</title>
        <authorList>
            <person name="Strand M.R."/>
            <person name="Oliver K."/>
        </authorList>
    </citation>
    <scope>NUCLEOTIDE SEQUENCE [LARGE SCALE GENOMIC DNA]</scope>
    <source>
        <strain evidence="2">A2C</strain>
        <plasmid evidence="2">phda2c.1</plasmid>
    </source>
</reference>
<keyword evidence="1" id="KW-0614">Plasmid</keyword>
<evidence type="ECO:0000313" key="1">
    <source>
        <dbReference type="EMBL" id="ATW30808.1"/>
    </source>
</evidence>
<dbReference type="EMBL" id="CP017607">
    <property type="protein sequence ID" value="ATW30808.1"/>
    <property type="molecule type" value="Genomic_DNA"/>
</dbReference>